<name>A0AAW5SEV3_MYCNV</name>
<reference evidence="2" key="3">
    <citation type="journal article" date="2022" name="BMC Genomics">
        <title>Comparative genome analysis of mycobacteria focusing on tRNA and non-coding RNA.</title>
        <authorList>
            <person name="Behra P.R.K."/>
            <person name="Pettersson B.M.F."/>
            <person name="Ramesh M."/>
            <person name="Das S."/>
            <person name="Dasgupta S."/>
            <person name="Kirsebom L.A."/>
        </authorList>
    </citation>
    <scope>NUCLEOTIDE SEQUENCE</scope>
    <source>
        <strain evidence="2">DSM 44203</strain>
    </source>
</reference>
<comment type="caution">
    <text evidence="2">The sequence shown here is derived from an EMBL/GenBank/DDBJ whole genome shotgun (WGS) entry which is preliminary data.</text>
</comment>
<evidence type="ECO:0000313" key="1">
    <source>
        <dbReference type="EMBL" id="GAT10215.1"/>
    </source>
</evidence>
<evidence type="ECO:0000313" key="2">
    <source>
        <dbReference type="EMBL" id="MCV7022645.1"/>
    </source>
</evidence>
<reference evidence="1 3" key="1">
    <citation type="journal article" date="2016" name="Genome Announc.">
        <title>Draft Genome Sequences of Five Rapidly Growing Mycobacterium Species, M. thermoresistibile, M. fortuitum subsp. acetamidolyticum, M. canariasense, M. brisbanense, and M. novocastrense.</title>
        <authorList>
            <person name="Katahira K."/>
            <person name="Ogura Y."/>
            <person name="Gotoh Y."/>
            <person name="Hayashi T."/>
        </authorList>
    </citation>
    <scope>NUCLEOTIDE SEQUENCE [LARGE SCALE GENOMIC DNA]</scope>
    <source>
        <strain evidence="1 3">JCM18114</strain>
    </source>
</reference>
<dbReference type="EMBL" id="BCTA01000038">
    <property type="protein sequence ID" value="GAT10215.1"/>
    <property type="molecule type" value="Genomic_DNA"/>
</dbReference>
<dbReference type="Proteomes" id="UP001207528">
    <property type="component" value="Unassembled WGS sequence"/>
</dbReference>
<dbReference type="AlphaFoldDB" id="A0AAW5SEV3"/>
<accession>A0AAW5SEV3</accession>
<evidence type="ECO:0000313" key="3">
    <source>
        <dbReference type="Proteomes" id="UP000069773"/>
    </source>
</evidence>
<evidence type="ECO:0000313" key="4">
    <source>
        <dbReference type="Proteomes" id="UP001207528"/>
    </source>
</evidence>
<sequence>MLTNTHPAAVLRSDDITNDHRPGAAVGVGQALLIGIDASIETIDLTPCDSGTFGATIRQAIGCRLYTVTDATEHIDMWTDDESFPDFDDAELIAATLNPLATLLLAEYRSIHQPYFGAALFTGRSGEHTAGLDAAQLADLRARAELIAGRPEWIEAFRQRVNAAAARQR</sequence>
<proteinExistence type="predicted"/>
<protein>
    <submittedName>
        <fullName evidence="2">Uncharacterized protein</fullName>
    </submittedName>
</protein>
<reference evidence="2" key="2">
    <citation type="submission" date="2020-07" db="EMBL/GenBank/DDBJ databases">
        <authorList>
            <person name="Pettersson B.M.F."/>
            <person name="Behra P.R.K."/>
            <person name="Ramesh M."/>
            <person name="Das S."/>
            <person name="Dasgupta S."/>
            <person name="Kirsebom L.A."/>
        </authorList>
    </citation>
    <scope>NUCLEOTIDE SEQUENCE</scope>
    <source>
        <strain evidence="2">DSM 44203</strain>
    </source>
</reference>
<dbReference type="RefSeq" id="WP_067391303.1">
    <property type="nucleotide sequence ID" value="NZ_BCTA01000038.1"/>
</dbReference>
<dbReference type="Proteomes" id="UP000069773">
    <property type="component" value="Unassembled WGS sequence"/>
</dbReference>
<keyword evidence="3" id="KW-1185">Reference proteome</keyword>
<gene>
    <name evidence="2" type="ORF">H7I77_04675</name>
    <name evidence="1" type="ORF">RMCN_3348</name>
</gene>
<organism evidence="2 4">
    <name type="scientific">Mycolicibacterium novocastrense</name>
    <name type="common">Mycobacterium novocastrense</name>
    <dbReference type="NCBI Taxonomy" id="59813"/>
    <lineage>
        <taxon>Bacteria</taxon>
        <taxon>Bacillati</taxon>
        <taxon>Actinomycetota</taxon>
        <taxon>Actinomycetes</taxon>
        <taxon>Mycobacteriales</taxon>
        <taxon>Mycobacteriaceae</taxon>
        <taxon>Mycolicibacterium</taxon>
    </lineage>
</organism>
<dbReference type="EMBL" id="JACKTI010000020">
    <property type="protein sequence ID" value="MCV7022645.1"/>
    <property type="molecule type" value="Genomic_DNA"/>
</dbReference>